<keyword evidence="1" id="KW-0812">Transmembrane</keyword>
<keyword evidence="1" id="KW-0472">Membrane</keyword>
<gene>
    <name evidence="2" type="ORF">AM402_16740</name>
    <name evidence="3" type="ORF">NCTC10975_02511</name>
</gene>
<reference evidence="3 5" key="2">
    <citation type="submission" date="2018-06" db="EMBL/GenBank/DDBJ databases">
        <authorList>
            <consortium name="Pathogen Informatics"/>
            <person name="Doyle S."/>
        </authorList>
    </citation>
    <scope>NUCLEOTIDE SEQUENCE [LARGE SCALE GENOMIC DNA]</scope>
    <source>
        <strain evidence="3 5">NCTC10975</strain>
    </source>
</reference>
<evidence type="ECO:0000313" key="2">
    <source>
        <dbReference type="EMBL" id="ARX35730.1"/>
    </source>
</evidence>
<reference evidence="2 4" key="1">
    <citation type="submission" date="2017-05" db="EMBL/GenBank/DDBJ databases">
        <title>Whole genome sequencing of Proteus mirabilis AR_0155.</title>
        <authorList>
            <person name="Conlan S."/>
            <person name="Thomas P.J."/>
            <person name="Mullikin J."/>
            <person name="Frank K.M."/>
            <person name="Segre J.A."/>
        </authorList>
    </citation>
    <scope>NUCLEOTIDE SEQUENCE [LARGE SCALE GENOMIC DNA]</scope>
    <source>
        <strain evidence="2 4">AR_0155</strain>
    </source>
</reference>
<protein>
    <submittedName>
        <fullName evidence="3">Uncharacterized protein</fullName>
    </submittedName>
</protein>
<dbReference type="Proteomes" id="UP000195540">
    <property type="component" value="Chromosome"/>
</dbReference>
<sequence>MIHYPEYILDIIWQRAKKISADNETKGFRKDKETKWIKRQLFNQQNEFGWVLSKQPSSIHQLIEDETIVPLHWQTARAYEQKQEASSKRLNMIPLDPPALSRLIQSPTDVLPYWQHAHQISSDNEEKGFRKDYYGRIIQKNAFGDKQHQYGWTLAQLTPANKNNQIVIPINIVPIHINTSKRTYNEKELIVQGSQEVKIKRRRKKLVYEIIDFIVSLPGIIFSSFKF</sequence>
<accession>A0A1Z1SYF9</accession>
<dbReference type="AlphaFoldDB" id="A0A1Z1SYF9"/>
<evidence type="ECO:0000313" key="5">
    <source>
        <dbReference type="Proteomes" id="UP000251485"/>
    </source>
</evidence>
<evidence type="ECO:0000256" key="1">
    <source>
        <dbReference type="SAM" id="Phobius"/>
    </source>
</evidence>
<proteinExistence type="predicted"/>
<feature type="transmembrane region" description="Helical" evidence="1">
    <location>
        <begin position="206"/>
        <end position="225"/>
    </location>
</feature>
<evidence type="ECO:0000313" key="3">
    <source>
        <dbReference type="EMBL" id="SPY96780.1"/>
    </source>
</evidence>
<evidence type="ECO:0000313" key="4">
    <source>
        <dbReference type="Proteomes" id="UP000195540"/>
    </source>
</evidence>
<dbReference type="STRING" id="584.AOUC001_13600"/>
<dbReference type="EMBL" id="CP021694">
    <property type="protein sequence ID" value="ARX35730.1"/>
    <property type="molecule type" value="Genomic_DNA"/>
</dbReference>
<name>A0A1Z1SYF9_PROMI</name>
<dbReference type="RefSeq" id="WP_087726685.1">
    <property type="nucleotide sequence ID" value="NZ_BGKS01000027.1"/>
</dbReference>
<organism evidence="3 5">
    <name type="scientific">Proteus mirabilis</name>
    <dbReference type="NCBI Taxonomy" id="584"/>
    <lineage>
        <taxon>Bacteria</taxon>
        <taxon>Pseudomonadati</taxon>
        <taxon>Pseudomonadota</taxon>
        <taxon>Gammaproteobacteria</taxon>
        <taxon>Enterobacterales</taxon>
        <taxon>Morganellaceae</taxon>
        <taxon>Proteus</taxon>
    </lineage>
</organism>
<keyword evidence="1" id="KW-1133">Transmembrane helix</keyword>
<dbReference type="EMBL" id="UAUE01000020">
    <property type="protein sequence ID" value="SPY96780.1"/>
    <property type="molecule type" value="Genomic_DNA"/>
</dbReference>
<dbReference type="Proteomes" id="UP000251485">
    <property type="component" value="Unassembled WGS sequence"/>
</dbReference>